<dbReference type="Proteomes" id="UP000597444">
    <property type="component" value="Unassembled WGS sequence"/>
</dbReference>
<name>A0A8J3IDX0_9CHLR</name>
<dbReference type="InterPro" id="IPR002901">
    <property type="entry name" value="MGlyc_endo_b_GlcNAc-like_dom"/>
</dbReference>
<keyword evidence="1" id="KW-0812">Transmembrane</keyword>
<sequence length="229" mass="26349">MSKQYPAYHANYYQPPQYYRYPYRKPRSKSRVFGAIILLILGCFILLLTLGMCMFTWLLSRPPTPTSSPDKPFVLPAGPYSVVGDPSIEVNFINQVLERYDSPAQGKGQSLYNYGVKYHIDPAYALAFFMHESTFGTKGVAKKTLSLGNIRAKEGEPEYQGYRKYRSWEEGFEAWYRLIANTYVQKWKLSTVDRIVPVYAPAEDHNDEQAYILSVKRAVAKWQQGIVEV</sequence>
<proteinExistence type="predicted"/>
<dbReference type="EMBL" id="BNJK01000001">
    <property type="protein sequence ID" value="GHO91758.1"/>
    <property type="molecule type" value="Genomic_DNA"/>
</dbReference>
<organism evidence="3 4">
    <name type="scientific">Reticulibacter mediterranei</name>
    <dbReference type="NCBI Taxonomy" id="2778369"/>
    <lineage>
        <taxon>Bacteria</taxon>
        <taxon>Bacillati</taxon>
        <taxon>Chloroflexota</taxon>
        <taxon>Ktedonobacteria</taxon>
        <taxon>Ktedonobacterales</taxon>
        <taxon>Reticulibacteraceae</taxon>
        <taxon>Reticulibacter</taxon>
    </lineage>
</organism>
<evidence type="ECO:0000313" key="3">
    <source>
        <dbReference type="EMBL" id="GHO91758.1"/>
    </source>
</evidence>
<evidence type="ECO:0000313" key="4">
    <source>
        <dbReference type="Proteomes" id="UP000597444"/>
    </source>
</evidence>
<evidence type="ECO:0000256" key="1">
    <source>
        <dbReference type="SAM" id="Phobius"/>
    </source>
</evidence>
<accession>A0A8J3IDX0</accession>
<keyword evidence="4" id="KW-1185">Reference proteome</keyword>
<dbReference type="RefSeq" id="WP_220202632.1">
    <property type="nucleotide sequence ID" value="NZ_BNJK01000001.1"/>
</dbReference>
<evidence type="ECO:0000259" key="2">
    <source>
        <dbReference type="Pfam" id="PF01832"/>
    </source>
</evidence>
<reference evidence="3" key="1">
    <citation type="submission" date="2020-10" db="EMBL/GenBank/DDBJ databases">
        <title>Taxonomic study of unclassified bacteria belonging to the class Ktedonobacteria.</title>
        <authorList>
            <person name="Yabe S."/>
            <person name="Wang C.M."/>
            <person name="Zheng Y."/>
            <person name="Sakai Y."/>
            <person name="Cavaletti L."/>
            <person name="Monciardini P."/>
            <person name="Donadio S."/>
        </authorList>
    </citation>
    <scope>NUCLEOTIDE SEQUENCE</scope>
    <source>
        <strain evidence="3">ID150040</strain>
    </source>
</reference>
<dbReference type="AlphaFoldDB" id="A0A8J3IDX0"/>
<comment type="caution">
    <text evidence="3">The sequence shown here is derived from an EMBL/GenBank/DDBJ whole genome shotgun (WGS) entry which is preliminary data.</text>
</comment>
<feature type="domain" description="Mannosyl-glycoprotein endo-beta-N-acetylglucosamidase-like" evidence="2">
    <location>
        <begin position="112"/>
        <end position="204"/>
    </location>
</feature>
<keyword evidence="1" id="KW-1133">Transmembrane helix</keyword>
<dbReference type="GO" id="GO:0004040">
    <property type="term" value="F:amidase activity"/>
    <property type="evidence" value="ECO:0007669"/>
    <property type="project" value="InterPro"/>
</dbReference>
<keyword evidence="1" id="KW-0472">Membrane</keyword>
<protein>
    <recommendedName>
        <fullName evidence="2">Mannosyl-glycoprotein endo-beta-N-acetylglucosamidase-like domain-containing protein</fullName>
    </recommendedName>
</protein>
<gene>
    <name evidence="3" type="ORF">KSF_018060</name>
</gene>
<feature type="transmembrane region" description="Helical" evidence="1">
    <location>
        <begin position="32"/>
        <end position="59"/>
    </location>
</feature>
<dbReference type="Pfam" id="PF01832">
    <property type="entry name" value="Glucosaminidase"/>
    <property type="match status" value="1"/>
</dbReference>